<dbReference type="AlphaFoldDB" id="A0A9D9HCC8"/>
<comment type="caution">
    <text evidence="3">The sequence shown here is derived from an EMBL/GenBank/DDBJ whole genome shotgun (WGS) entry which is preliminary data.</text>
</comment>
<evidence type="ECO:0000313" key="4">
    <source>
        <dbReference type="Proteomes" id="UP000823637"/>
    </source>
</evidence>
<dbReference type="PANTHER" id="PTHR31793">
    <property type="entry name" value="4-HYDROXYBENZOYL-COA THIOESTERASE FAMILY MEMBER"/>
    <property type="match status" value="1"/>
</dbReference>
<sequence>MKNPAFEMEMKVRDYECDLQGIVNNANYQHYLEHTRHEFLLTKGISFAELHEKGIDAVIARVEISYKTPLKSRDKFISQLRVEIDGFKQVFHQEILRLPDMKLCIRAKADNVCLVNGVLSRCDELAEKLIN</sequence>
<reference evidence="3" key="1">
    <citation type="submission" date="2020-10" db="EMBL/GenBank/DDBJ databases">
        <authorList>
            <person name="Gilroy R."/>
        </authorList>
    </citation>
    <scope>NUCLEOTIDE SEQUENCE</scope>
    <source>
        <strain evidence="3">D3-1215</strain>
    </source>
</reference>
<gene>
    <name evidence="3" type="ORF">IAC32_01220</name>
</gene>
<dbReference type="Pfam" id="PF13279">
    <property type="entry name" value="4HBT_2"/>
    <property type="match status" value="1"/>
</dbReference>
<name>A0A9D9HCC8_9BACT</name>
<dbReference type="SUPFAM" id="SSF54637">
    <property type="entry name" value="Thioesterase/thiol ester dehydrase-isomerase"/>
    <property type="match status" value="1"/>
</dbReference>
<dbReference type="PANTHER" id="PTHR31793:SF27">
    <property type="entry name" value="NOVEL THIOESTERASE SUPERFAMILY DOMAIN AND SAPOSIN A-TYPE DOMAIN CONTAINING PROTEIN (0610012H03RIK)"/>
    <property type="match status" value="1"/>
</dbReference>
<keyword evidence="2" id="KW-0378">Hydrolase</keyword>
<dbReference type="EMBL" id="JADIMR010000017">
    <property type="protein sequence ID" value="MBO8446356.1"/>
    <property type="molecule type" value="Genomic_DNA"/>
</dbReference>
<evidence type="ECO:0000256" key="1">
    <source>
        <dbReference type="ARBA" id="ARBA00005953"/>
    </source>
</evidence>
<dbReference type="Proteomes" id="UP000823637">
    <property type="component" value="Unassembled WGS sequence"/>
</dbReference>
<dbReference type="InterPro" id="IPR029069">
    <property type="entry name" value="HotDog_dom_sf"/>
</dbReference>
<dbReference type="GO" id="GO:0047617">
    <property type="term" value="F:fatty acyl-CoA hydrolase activity"/>
    <property type="evidence" value="ECO:0007669"/>
    <property type="project" value="TreeGrafter"/>
</dbReference>
<dbReference type="CDD" id="cd00586">
    <property type="entry name" value="4HBT"/>
    <property type="match status" value="1"/>
</dbReference>
<accession>A0A9D9HCC8</accession>
<evidence type="ECO:0000313" key="3">
    <source>
        <dbReference type="EMBL" id="MBO8446356.1"/>
    </source>
</evidence>
<evidence type="ECO:0000256" key="2">
    <source>
        <dbReference type="ARBA" id="ARBA00022801"/>
    </source>
</evidence>
<dbReference type="Gene3D" id="3.10.129.10">
    <property type="entry name" value="Hotdog Thioesterase"/>
    <property type="match status" value="1"/>
</dbReference>
<reference evidence="3" key="2">
    <citation type="journal article" date="2021" name="PeerJ">
        <title>Extensive microbial diversity within the chicken gut microbiome revealed by metagenomics and culture.</title>
        <authorList>
            <person name="Gilroy R."/>
            <person name="Ravi A."/>
            <person name="Getino M."/>
            <person name="Pursley I."/>
            <person name="Horton D.L."/>
            <person name="Alikhan N.F."/>
            <person name="Baker D."/>
            <person name="Gharbi K."/>
            <person name="Hall N."/>
            <person name="Watson M."/>
            <person name="Adriaenssens E.M."/>
            <person name="Foster-Nyarko E."/>
            <person name="Jarju S."/>
            <person name="Secka A."/>
            <person name="Antonio M."/>
            <person name="Oren A."/>
            <person name="Chaudhuri R.R."/>
            <person name="La Ragione R."/>
            <person name="Hildebrand F."/>
            <person name="Pallen M.J."/>
        </authorList>
    </citation>
    <scope>NUCLEOTIDE SEQUENCE</scope>
    <source>
        <strain evidence="3">D3-1215</strain>
    </source>
</reference>
<protein>
    <submittedName>
        <fullName evidence="3">Acyl-CoA thioesterase</fullName>
    </submittedName>
</protein>
<dbReference type="InterPro" id="IPR050563">
    <property type="entry name" value="4-hydroxybenzoyl-CoA_TE"/>
</dbReference>
<proteinExistence type="inferred from homology"/>
<comment type="similarity">
    <text evidence="1">Belongs to the 4-hydroxybenzoyl-CoA thioesterase family.</text>
</comment>
<organism evidence="3 4">
    <name type="scientific">Candidatus Enterocola intestinipullorum</name>
    <dbReference type="NCBI Taxonomy" id="2840783"/>
    <lineage>
        <taxon>Bacteria</taxon>
        <taxon>Pseudomonadati</taxon>
        <taxon>Bacteroidota</taxon>
        <taxon>Bacteroidia</taxon>
        <taxon>Bacteroidales</taxon>
        <taxon>Candidatus Enterocola</taxon>
    </lineage>
</organism>